<comment type="caution">
    <text evidence="1">The sequence shown here is derived from an EMBL/GenBank/DDBJ whole genome shotgun (WGS) entry which is preliminary data.</text>
</comment>
<proteinExistence type="predicted"/>
<dbReference type="OrthoDB" id="2426596at2"/>
<evidence type="ECO:0000313" key="1">
    <source>
        <dbReference type="EMBL" id="OHU31655.1"/>
    </source>
</evidence>
<gene>
    <name evidence="1" type="ORF">BKG76_00080</name>
</gene>
<protein>
    <submittedName>
        <fullName evidence="1">Uncharacterized protein</fullName>
    </submittedName>
</protein>
<dbReference type="EMBL" id="MLIK01000003">
    <property type="protein sequence ID" value="OHU31655.1"/>
    <property type="molecule type" value="Genomic_DNA"/>
</dbReference>
<accession>A0A1S1LGN4</accession>
<dbReference type="RefSeq" id="WP_070934847.1">
    <property type="nucleotide sequence ID" value="NZ_MLIK01000003.1"/>
</dbReference>
<name>A0A1S1LGN4_9MYCO</name>
<dbReference type="AlphaFoldDB" id="A0A1S1LGN4"/>
<sequence>MIELDDAAAGTRISWIARDDMPADGGCPGGTGFDPAEGWAASVWVLNAIYENPELSDAITHHELHHRAIELGLREPTMVGEMNLDENTITTGHSLGFAERPGAPWRRVRWAGLGRRDGFGFWAVSGRWPDLHYTPQEHWDDPVTIPAASWPRIDTVGQSSWPANMLPPAEGALDEQSLQALTTVLGEYTADDAITQCDFYFGCPPFMREGPKIFTGHLEELRSLVNEVDFTPSNFWPANRSWFVYTDYDLWATRVSGSPDLIDALMKSEDLDTVRCGR</sequence>
<evidence type="ECO:0000313" key="2">
    <source>
        <dbReference type="Proteomes" id="UP000179616"/>
    </source>
</evidence>
<reference evidence="1 2" key="1">
    <citation type="submission" date="2016-10" db="EMBL/GenBank/DDBJ databases">
        <title>Evaluation of Human, Veterinary and Environmental Mycobacterium chelonae Isolates by Core Genome Phylogenomic Analysis, Targeted Gene Comparison, and Anti-microbial Susceptibility Patterns: A Tale of Mistaken Identities.</title>
        <authorList>
            <person name="Fogelson S.B."/>
            <person name="Camus A.C."/>
            <person name="Lorenz W."/>
            <person name="Vasireddy R."/>
            <person name="Vasireddy S."/>
            <person name="Smith T."/>
            <person name="Brown-Elliott B.A."/>
            <person name="Wallace R.J.Jr."/>
            <person name="Hasan N.A."/>
            <person name="Reischl U."/>
            <person name="Sanchez S."/>
        </authorList>
    </citation>
    <scope>NUCLEOTIDE SEQUENCE [LARGE SCALE GENOMIC DNA]</scope>
    <source>
        <strain evidence="1 2">1559</strain>
    </source>
</reference>
<dbReference type="GeneID" id="57165183"/>
<dbReference type="Proteomes" id="UP000179616">
    <property type="component" value="Unassembled WGS sequence"/>
</dbReference>
<organism evidence="1 2">
    <name type="scientific">Mycobacteroides franklinii</name>
    <dbReference type="NCBI Taxonomy" id="948102"/>
    <lineage>
        <taxon>Bacteria</taxon>
        <taxon>Bacillati</taxon>
        <taxon>Actinomycetota</taxon>
        <taxon>Actinomycetes</taxon>
        <taxon>Mycobacteriales</taxon>
        <taxon>Mycobacteriaceae</taxon>
        <taxon>Mycobacteroides</taxon>
    </lineage>
</organism>